<dbReference type="Pfam" id="PF00083">
    <property type="entry name" value="Sugar_tr"/>
    <property type="match status" value="2"/>
</dbReference>
<organism evidence="8 9">
    <name type="scientific">Aaosphaeria arxii CBS 175.79</name>
    <dbReference type="NCBI Taxonomy" id="1450172"/>
    <lineage>
        <taxon>Eukaryota</taxon>
        <taxon>Fungi</taxon>
        <taxon>Dikarya</taxon>
        <taxon>Ascomycota</taxon>
        <taxon>Pezizomycotina</taxon>
        <taxon>Dothideomycetes</taxon>
        <taxon>Pleosporomycetidae</taxon>
        <taxon>Pleosporales</taxon>
        <taxon>Pleosporales incertae sedis</taxon>
        <taxon>Aaosphaeria</taxon>
    </lineage>
</organism>
<evidence type="ECO:0000256" key="5">
    <source>
        <dbReference type="ARBA" id="ARBA00023136"/>
    </source>
</evidence>
<evidence type="ECO:0000256" key="4">
    <source>
        <dbReference type="ARBA" id="ARBA00022989"/>
    </source>
</evidence>
<keyword evidence="5 6" id="KW-0472">Membrane</keyword>
<feature type="transmembrane region" description="Helical" evidence="6">
    <location>
        <begin position="12"/>
        <end position="31"/>
    </location>
</feature>
<feature type="transmembrane region" description="Helical" evidence="6">
    <location>
        <begin position="62"/>
        <end position="80"/>
    </location>
</feature>
<dbReference type="InterPro" id="IPR050360">
    <property type="entry name" value="MFS_Sugar_Transporters"/>
</dbReference>
<dbReference type="GO" id="GO:0016020">
    <property type="term" value="C:membrane"/>
    <property type="evidence" value="ECO:0007669"/>
    <property type="project" value="UniProtKB-SubCell"/>
</dbReference>
<dbReference type="Gene3D" id="1.20.1250.20">
    <property type="entry name" value="MFS general substrate transporter like domains"/>
    <property type="match status" value="1"/>
</dbReference>
<dbReference type="AlphaFoldDB" id="A0A6A5X6X3"/>
<dbReference type="GeneID" id="54290288"/>
<feature type="domain" description="Major facilitator superfamily (MFS) profile" evidence="7">
    <location>
        <begin position="1"/>
        <end position="320"/>
    </location>
</feature>
<name>A0A6A5X6X3_9PLEO</name>
<accession>A0A6A5X6X3</accession>
<dbReference type="InterPro" id="IPR005828">
    <property type="entry name" value="MFS_sugar_transport-like"/>
</dbReference>
<dbReference type="Proteomes" id="UP000799778">
    <property type="component" value="Unassembled WGS sequence"/>
</dbReference>
<evidence type="ECO:0000256" key="1">
    <source>
        <dbReference type="ARBA" id="ARBA00004141"/>
    </source>
</evidence>
<dbReference type="PANTHER" id="PTHR48022:SF64">
    <property type="entry name" value="MAJOR FACILITATOR SUPERFAMILY (MFS) PROFILE DOMAIN-CONTAINING PROTEIN"/>
    <property type="match status" value="1"/>
</dbReference>
<dbReference type="PROSITE" id="PS50850">
    <property type="entry name" value="MFS"/>
    <property type="match status" value="1"/>
</dbReference>
<dbReference type="InterPro" id="IPR036259">
    <property type="entry name" value="MFS_trans_sf"/>
</dbReference>
<comment type="similarity">
    <text evidence="2">Belongs to the major facilitator superfamily. Sugar transporter (TC 2.A.1.1) family.</text>
</comment>
<sequence>MAIATIIRNDVLIVGAIIIGCATNTGMFIAGRAVMGIGVQGTLVVAPALLAEIAHPRYRARISALYMSIYYFAAICSAAVCRGTLRLVGEKAWRIPCFLQIVGPVATLLMTATIPESPRWLWKQGRHEKALSVLEKYHANGSTEDLLVAYEYREIREALRLEETNSQMSYTDYLRSPGNLGNGIVSYYLSPILSSLGVKDTNSQLNILIGLQVWNFFASSSAAFGVDKFGRLIPFLFLYNGAYDNAWTTLSYSYPVEILTFSMRTKGQAIFVFLQTLGMSVNTWVNPIALDAIQWKYYGVYIAILVVVLVIIYYFFPETKNMTIEEIAILFDGDRAAGIANIAGGEQEESNRIQDEKVGRDVEQISVATA</sequence>
<gene>
    <name evidence="8" type="ORF">BU24DRAFT_475228</name>
</gene>
<dbReference type="PANTHER" id="PTHR48022">
    <property type="entry name" value="PLASTIDIC GLUCOSE TRANSPORTER 4"/>
    <property type="match status" value="1"/>
</dbReference>
<evidence type="ECO:0000256" key="3">
    <source>
        <dbReference type="ARBA" id="ARBA00022692"/>
    </source>
</evidence>
<dbReference type="RefSeq" id="XP_033377052.1">
    <property type="nucleotide sequence ID" value="XM_033532891.1"/>
</dbReference>
<evidence type="ECO:0000259" key="7">
    <source>
        <dbReference type="PROSITE" id="PS50850"/>
    </source>
</evidence>
<evidence type="ECO:0000313" key="8">
    <source>
        <dbReference type="EMBL" id="KAF2008713.1"/>
    </source>
</evidence>
<evidence type="ECO:0000256" key="6">
    <source>
        <dbReference type="SAM" id="Phobius"/>
    </source>
</evidence>
<keyword evidence="3 6" id="KW-0812">Transmembrane</keyword>
<keyword evidence="9" id="KW-1185">Reference proteome</keyword>
<evidence type="ECO:0000256" key="2">
    <source>
        <dbReference type="ARBA" id="ARBA00010992"/>
    </source>
</evidence>
<dbReference type="EMBL" id="ML978082">
    <property type="protein sequence ID" value="KAF2008713.1"/>
    <property type="molecule type" value="Genomic_DNA"/>
</dbReference>
<keyword evidence="4 6" id="KW-1133">Transmembrane helix</keyword>
<evidence type="ECO:0000313" key="9">
    <source>
        <dbReference type="Proteomes" id="UP000799778"/>
    </source>
</evidence>
<dbReference type="GO" id="GO:0005351">
    <property type="term" value="F:carbohydrate:proton symporter activity"/>
    <property type="evidence" value="ECO:0007669"/>
    <property type="project" value="TreeGrafter"/>
</dbReference>
<dbReference type="SUPFAM" id="SSF103473">
    <property type="entry name" value="MFS general substrate transporter"/>
    <property type="match status" value="1"/>
</dbReference>
<comment type="subcellular location">
    <subcellularLocation>
        <location evidence="1">Membrane</location>
        <topology evidence="1">Multi-pass membrane protein</topology>
    </subcellularLocation>
</comment>
<feature type="transmembrane region" description="Helical" evidence="6">
    <location>
        <begin position="297"/>
        <end position="316"/>
    </location>
</feature>
<dbReference type="InterPro" id="IPR020846">
    <property type="entry name" value="MFS_dom"/>
</dbReference>
<protein>
    <submittedName>
        <fullName evidence="8">MFS general substrate transporter</fullName>
    </submittedName>
</protein>
<feature type="transmembrane region" description="Helical" evidence="6">
    <location>
        <begin position="269"/>
        <end position="285"/>
    </location>
</feature>
<proteinExistence type="inferred from homology"/>
<dbReference type="OrthoDB" id="6133115at2759"/>
<reference evidence="8" key="1">
    <citation type="journal article" date="2020" name="Stud. Mycol.">
        <title>101 Dothideomycetes genomes: a test case for predicting lifestyles and emergence of pathogens.</title>
        <authorList>
            <person name="Haridas S."/>
            <person name="Albert R."/>
            <person name="Binder M."/>
            <person name="Bloem J."/>
            <person name="Labutti K."/>
            <person name="Salamov A."/>
            <person name="Andreopoulos B."/>
            <person name="Baker S."/>
            <person name="Barry K."/>
            <person name="Bills G."/>
            <person name="Bluhm B."/>
            <person name="Cannon C."/>
            <person name="Castanera R."/>
            <person name="Culley D."/>
            <person name="Daum C."/>
            <person name="Ezra D."/>
            <person name="Gonzalez J."/>
            <person name="Henrissat B."/>
            <person name="Kuo A."/>
            <person name="Liang C."/>
            <person name="Lipzen A."/>
            <person name="Lutzoni F."/>
            <person name="Magnuson J."/>
            <person name="Mondo S."/>
            <person name="Nolan M."/>
            <person name="Ohm R."/>
            <person name="Pangilinan J."/>
            <person name="Park H.-J."/>
            <person name="Ramirez L."/>
            <person name="Alfaro M."/>
            <person name="Sun H."/>
            <person name="Tritt A."/>
            <person name="Yoshinaga Y."/>
            <person name="Zwiers L.-H."/>
            <person name="Turgeon B."/>
            <person name="Goodwin S."/>
            <person name="Spatafora J."/>
            <person name="Crous P."/>
            <person name="Grigoriev I."/>
        </authorList>
    </citation>
    <scope>NUCLEOTIDE SEQUENCE</scope>
    <source>
        <strain evidence="8">CBS 175.79</strain>
    </source>
</reference>